<keyword evidence="3" id="KW-0479">Metal-binding</keyword>
<keyword evidence="7" id="KW-1185">Reference proteome</keyword>
<dbReference type="AlphaFoldDB" id="N1PH53"/>
<keyword evidence="5" id="KW-1133">Transmembrane helix</keyword>
<dbReference type="GO" id="GO:0016705">
    <property type="term" value="F:oxidoreductase activity, acting on paired donors, with incorporation or reduction of molecular oxygen"/>
    <property type="evidence" value="ECO:0007669"/>
    <property type="project" value="InterPro"/>
</dbReference>
<dbReference type="GO" id="GO:0020037">
    <property type="term" value="F:heme binding"/>
    <property type="evidence" value="ECO:0007669"/>
    <property type="project" value="InterPro"/>
</dbReference>
<dbReference type="PANTHER" id="PTHR24305">
    <property type="entry name" value="CYTOCHROME P450"/>
    <property type="match status" value="1"/>
</dbReference>
<comment type="cofactor">
    <cofactor evidence="1">
        <name>heme</name>
        <dbReference type="ChEBI" id="CHEBI:30413"/>
    </cofactor>
</comment>
<organism evidence="6 7">
    <name type="scientific">Dothistroma septosporum (strain NZE10 / CBS 128990)</name>
    <name type="common">Red band needle blight fungus</name>
    <name type="synonym">Mycosphaerella pini</name>
    <dbReference type="NCBI Taxonomy" id="675120"/>
    <lineage>
        <taxon>Eukaryota</taxon>
        <taxon>Fungi</taxon>
        <taxon>Dikarya</taxon>
        <taxon>Ascomycota</taxon>
        <taxon>Pezizomycotina</taxon>
        <taxon>Dothideomycetes</taxon>
        <taxon>Dothideomycetidae</taxon>
        <taxon>Mycosphaerellales</taxon>
        <taxon>Mycosphaerellaceae</taxon>
        <taxon>Dothistroma</taxon>
    </lineage>
</organism>
<name>N1PH53_DOTSN</name>
<accession>N1PH53</accession>
<dbReference type="InterPro" id="IPR036396">
    <property type="entry name" value="Cyt_P450_sf"/>
</dbReference>
<keyword evidence="5" id="KW-0812">Transmembrane</keyword>
<dbReference type="Proteomes" id="UP000016933">
    <property type="component" value="Unassembled WGS sequence"/>
</dbReference>
<evidence type="ECO:0000313" key="6">
    <source>
        <dbReference type="EMBL" id="EME40880.1"/>
    </source>
</evidence>
<protein>
    <recommendedName>
        <fullName evidence="8">Cytochrome P450</fullName>
    </recommendedName>
</protein>
<gene>
    <name evidence="6" type="ORF">DOTSEDRAFT_27482</name>
</gene>
<dbReference type="PROSITE" id="PS00086">
    <property type="entry name" value="CYTOCHROME_P450"/>
    <property type="match status" value="1"/>
</dbReference>
<dbReference type="STRING" id="675120.N1PH53"/>
<dbReference type="HOGENOM" id="CLU_871616_0_0_1"/>
<evidence type="ECO:0008006" key="8">
    <source>
        <dbReference type="Google" id="ProtNLM"/>
    </source>
</evidence>
<sequence length="319" mass="35453">MARKGTLVLRIAWACRPNNESVALAATVFVFLGVLIIYSNSAIHGLMAQGKGVEEVMIGMYLPLQNAWMQFSFPMFKIAEWLTPVFPRLSETFRVEWRCANLWEATGKQKIFASESKYELDGGLKLREYGIAKDIQTFLGAGGEPIGATVVYLIYAVLQDSTLRKEIKAEVAALEEPLLDTDVEEKCSILDGTTYESLRLYGGGLTCLPRYAPTAQQLGLFDQRRRMKPGQSKALQTDALQPFSSGARGCIAIHLVMTELRLFCATLFRELPGLSLGNSVTMKSMRISDRFHIAPVSKHLEVVLPRDILEEIRGVSAAR</sequence>
<dbReference type="GO" id="GO:0004497">
    <property type="term" value="F:monooxygenase activity"/>
    <property type="evidence" value="ECO:0007669"/>
    <property type="project" value="InterPro"/>
</dbReference>
<dbReference type="SUPFAM" id="SSF48264">
    <property type="entry name" value="Cytochrome P450"/>
    <property type="match status" value="1"/>
</dbReference>
<dbReference type="GO" id="GO:0005506">
    <property type="term" value="F:iron ion binding"/>
    <property type="evidence" value="ECO:0007669"/>
    <property type="project" value="InterPro"/>
</dbReference>
<dbReference type="OrthoDB" id="1470350at2759"/>
<evidence type="ECO:0000256" key="3">
    <source>
        <dbReference type="ARBA" id="ARBA00022723"/>
    </source>
</evidence>
<reference evidence="6 7" key="2">
    <citation type="journal article" date="2012" name="PLoS Pathog.">
        <title>Diverse lifestyles and strategies of plant pathogenesis encoded in the genomes of eighteen Dothideomycetes fungi.</title>
        <authorList>
            <person name="Ohm R.A."/>
            <person name="Feau N."/>
            <person name="Henrissat B."/>
            <person name="Schoch C.L."/>
            <person name="Horwitz B.A."/>
            <person name="Barry K.W."/>
            <person name="Condon B.J."/>
            <person name="Copeland A.C."/>
            <person name="Dhillon B."/>
            <person name="Glaser F."/>
            <person name="Hesse C.N."/>
            <person name="Kosti I."/>
            <person name="LaButti K."/>
            <person name="Lindquist E.A."/>
            <person name="Lucas S."/>
            <person name="Salamov A.A."/>
            <person name="Bradshaw R.E."/>
            <person name="Ciuffetti L."/>
            <person name="Hamelin R.C."/>
            <person name="Kema G.H.J."/>
            <person name="Lawrence C."/>
            <person name="Scott J.A."/>
            <person name="Spatafora J.W."/>
            <person name="Turgeon B.G."/>
            <person name="de Wit P.J.G.M."/>
            <person name="Zhong S."/>
            <person name="Goodwin S.B."/>
            <person name="Grigoriev I.V."/>
        </authorList>
    </citation>
    <scope>NUCLEOTIDE SEQUENCE [LARGE SCALE GENOMIC DNA]</scope>
    <source>
        <strain evidence="7">NZE10 / CBS 128990</strain>
    </source>
</reference>
<evidence type="ECO:0000256" key="4">
    <source>
        <dbReference type="ARBA" id="ARBA00023004"/>
    </source>
</evidence>
<evidence type="ECO:0000256" key="2">
    <source>
        <dbReference type="ARBA" id="ARBA00010617"/>
    </source>
</evidence>
<dbReference type="InterPro" id="IPR017972">
    <property type="entry name" value="Cyt_P450_CS"/>
</dbReference>
<proteinExistence type="inferred from homology"/>
<evidence type="ECO:0000313" key="7">
    <source>
        <dbReference type="Proteomes" id="UP000016933"/>
    </source>
</evidence>
<reference evidence="7" key="1">
    <citation type="journal article" date="2012" name="PLoS Genet.">
        <title>The genomes of the fungal plant pathogens Cladosporium fulvum and Dothistroma septosporum reveal adaptation to different hosts and lifestyles but also signatures of common ancestry.</title>
        <authorList>
            <person name="de Wit P.J.G.M."/>
            <person name="van der Burgt A."/>
            <person name="Oekmen B."/>
            <person name="Stergiopoulos I."/>
            <person name="Abd-Elsalam K.A."/>
            <person name="Aerts A.L."/>
            <person name="Bahkali A.H."/>
            <person name="Beenen H.G."/>
            <person name="Chettri P."/>
            <person name="Cox M.P."/>
            <person name="Datema E."/>
            <person name="de Vries R.P."/>
            <person name="Dhillon B."/>
            <person name="Ganley A.R."/>
            <person name="Griffiths S.A."/>
            <person name="Guo Y."/>
            <person name="Hamelin R.C."/>
            <person name="Henrissat B."/>
            <person name="Kabir M.S."/>
            <person name="Jashni M.K."/>
            <person name="Kema G."/>
            <person name="Klaubauf S."/>
            <person name="Lapidus A."/>
            <person name="Levasseur A."/>
            <person name="Lindquist E."/>
            <person name="Mehrabi R."/>
            <person name="Ohm R.A."/>
            <person name="Owen T.J."/>
            <person name="Salamov A."/>
            <person name="Schwelm A."/>
            <person name="Schijlen E."/>
            <person name="Sun H."/>
            <person name="van den Burg H.A."/>
            <person name="van Ham R.C.H.J."/>
            <person name="Zhang S."/>
            <person name="Goodwin S.B."/>
            <person name="Grigoriev I.V."/>
            <person name="Collemare J."/>
            <person name="Bradshaw R.E."/>
        </authorList>
    </citation>
    <scope>NUCLEOTIDE SEQUENCE [LARGE SCALE GENOMIC DNA]</scope>
    <source>
        <strain evidence="7">NZE10 / CBS 128990</strain>
    </source>
</reference>
<feature type="transmembrane region" description="Helical" evidence="5">
    <location>
        <begin position="21"/>
        <end position="39"/>
    </location>
</feature>
<evidence type="ECO:0000256" key="1">
    <source>
        <dbReference type="ARBA" id="ARBA00001971"/>
    </source>
</evidence>
<dbReference type="EMBL" id="KB446543">
    <property type="protein sequence ID" value="EME40880.1"/>
    <property type="molecule type" value="Genomic_DNA"/>
</dbReference>
<dbReference type="InterPro" id="IPR050121">
    <property type="entry name" value="Cytochrome_P450_monoxygenase"/>
</dbReference>
<dbReference type="Gene3D" id="1.10.630.10">
    <property type="entry name" value="Cytochrome P450"/>
    <property type="match status" value="2"/>
</dbReference>
<keyword evidence="4" id="KW-0408">Iron</keyword>
<evidence type="ECO:0000256" key="5">
    <source>
        <dbReference type="SAM" id="Phobius"/>
    </source>
</evidence>
<keyword evidence="5" id="KW-0472">Membrane</keyword>
<comment type="similarity">
    <text evidence="2">Belongs to the cytochrome P450 family.</text>
</comment>
<dbReference type="PANTHER" id="PTHR24305:SF166">
    <property type="entry name" value="CYTOCHROME P450 12A4, MITOCHONDRIAL-RELATED"/>
    <property type="match status" value="1"/>
</dbReference>